<accession>A0A3B9GXQ4</accession>
<dbReference type="Proteomes" id="UP000259610">
    <property type="component" value="Unassembled WGS sequence"/>
</dbReference>
<evidence type="ECO:0008006" key="3">
    <source>
        <dbReference type="Google" id="ProtNLM"/>
    </source>
</evidence>
<feature type="non-terminal residue" evidence="1">
    <location>
        <position position="161"/>
    </location>
</feature>
<dbReference type="AlphaFoldDB" id="A0A3B9GXQ4"/>
<dbReference type="InterPro" id="IPR021795">
    <property type="entry name" value="DUF3363"/>
</dbReference>
<evidence type="ECO:0000313" key="1">
    <source>
        <dbReference type="EMBL" id="HAE27229.1"/>
    </source>
</evidence>
<feature type="non-terminal residue" evidence="1">
    <location>
        <position position="1"/>
    </location>
</feature>
<organism evidence="1 2">
    <name type="scientific">Hyphomonas adhaerens</name>
    <dbReference type="NCBI Taxonomy" id="81029"/>
    <lineage>
        <taxon>Bacteria</taxon>
        <taxon>Pseudomonadati</taxon>
        <taxon>Pseudomonadota</taxon>
        <taxon>Alphaproteobacteria</taxon>
        <taxon>Hyphomonadales</taxon>
        <taxon>Hyphomonadaceae</taxon>
        <taxon>Hyphomonas</taxon>
    </lineage>
</organism>
<reference evidence="1 2" key="1">
    <citation type="journal article" date="2018" name="Nat. Biotechnol.">
        <title>A standardized bacterial taxonomy based on genome phylogeny substantially revises the tree of life.</title>
        <authorList>
            <person name="Parks D.H."/>
            <person name="Chuvochina M."/>
            <person name="Waite D.W."/>
            <person name="Rinke C."/>
            <person name="Skarshewski A."/>
            <person name="Chaumeil P.A."/>
            <person name="Hugenholtz P."/>
        </authorList>
    </citation>
    <scope>NUCLEOTIDE SEQUENCE [LARGE SCALE GENOMIC DNA]</scope>
    <source>
        <strain evidence="1">UBA8733</strain>
    </source>
</reference>
<dbReference type="EMBL" id="DMAN01000192">
    <property type="protein sequence ID" value="HAE27229.1"/>
    <property type="molecule type" value="Genomic_DNA"/>
</dbReference>
<gene>
    <name evidence="1" type="ORF">DCG58_08725</name>
</gene>
<name>A0A3B9GXQ4_9PROT</name>
<proteinExistence type="predicted"/>
<sequence>GPRRDLEIARSKASEVTKDRLTAIDRMIGEKTVDSIIHVGAARDGHDRFERTLTLRRLKHLESLQLAEPVGDLSWRLAKDWTGTLSELGKRGDIIRSLSMAAGEDYRGPLAIFEYASPEQRPVIGRVVSDGAQDELRDTRFLVVDGIDGKRWHVALGAHEP</sequence>
<comment type="caution">
    <text evidence="1">The sequence shown here is derived from an EMBL/GenBank/DDBJ whole genome shotgun (WGS) entry which is preliminary data.</text>
</comment>
<protein>
    <recommendedName>
        <fullName evidence="3">DUF3363 domain-containing protein</fullName>
    </recommendedName>
</protein>
<dbReference type="Pfam" id="PF11843">
    <property type="entry name" value="DUF3363"/>
    <property type="match status" value="1"/>
</dbReference>
<evidence type="ECO:0000313" key="2">
    <source>
        <dbReference type="Proteomes" id="UP000259610"/>
    </source>
</evidence>